<name>A0A7W9MU58_9ACTN</name>
<keyword evidence="3" id="KW-1185">Reference proteome</keyword>
<proteinExistence type="predicted"/>
<feature type="compositionally biased region" description="Low complexity" evidence="1">
    <location>
        <begin position="73"/>
        <end position="100"/>
    </location>
</feature>
<dbReference type="EMBL" id="JACHMY010000001">
    <property type="protein sequence ID" value="MBB5836414.1"/>
    <property type="molecule type" value="Genomic_DNA"/>
</dbReference>
<sequence>MDDVKRLLEQFADRAVDGLPPADVDADVTRGRRALRRIKARRRVTGVLCVAAATTAVLVVGDQSKWWGGGGEAEVATDAATTQTQPQPDAATAGSATPSGAEEETFSTYSATVVQLVSNAKPWNAIGCTLTPLGWTAAPQSAARRVVLTPPSARTADTSAQLELFTAAEPQPLSGIRAVETGGKVFHVGSTGGREVGQVQLGETWLVAKLPIEHQDWNDDLVRRFLASCTVS</sequence>
<evidence type="ECO:0000313" key="2">
    <source>
        <dbReference type="EMBL" id="MBB5836414.1"/>
    </source>
</evidence>
<comment type="caution">
    <text evidence="2">The sequence shown here is derived from an EMBL/GenBank/DDBJ whole genome shotgun (WGS) entry which is preliminary data.</text>
</comment>
<gene>
    <name evidence="2" type="ORF">HDA39_003148</name>
</gene>
<evidence type="ECO:0000313" key="3">
    <source>
        <dbReference type="Proteomes" id="UP000549971"/>
    </source>
</evidence>
<feature type="region of interest" description="Disordered" evidence="1">
    <location>
        <begin position="70"/>
        <end position="104"/>
    </location>
</feature>
<dbReference type="Proteomes" id="UP000549971">
    <property type="component" value="Unassembled WGS sequence"/>
</dbReference>
<reference evidence="2 3" key="1">
    <citation type="submission" date="2020-08" db="EMBL/GenBank/DDBJ databases">
        <title>Sequencing the genomes of 1000 actinobacteria strains.</title>
        <authorList>
            <person name="Klenk H.-P."/>
        </authorList>
    </citation>
    <scope>NUCLEOTIDE SEQUENCE [LARGE SCALE GENOMIC DNA]</scope>
    <source>
        <strain evidence="2 3">DSM 28967</strain>
    </source>
</reference>
<evidence type="ECO:0000256" key="1">
    <source>
        <dbReference type="SAM" id="MobiDB-lite"/>
    </source>
</evidence>
<dbReference type="RefSeq" id="WP_184795929.1">
    <property type="nucleotide sequence ID" value="NZ_JACHMY010000001.1"/>
</dbReference>
<organism evidence="2 3">
    <name type="scientific">Kribbella italica</name>
    <dbReference type="NCBI Taxonomy" id="1540520"/>
    <lineage>
        <taxon>Bacteria</taxon>
        <taxon>Bacillati</taxon>
        <taxon>Actinomycetota</taxon>
        <taxon>Actinomycetes</taxon>
        <taxon>Propionibacteriales</taxon>
        <taxon>Kribbellaceae</taxon>
        <taxon>Kribbella</taxon>
    </lineage>
</organism>
<protein>
    <submittedName>
        <fullName evidence="2">Uncharacterized protein</fullName>
    </submittedName>
</protein>
<accession>A0A7W9MU58</accession>
<dbReference type="AlphaFoldDB" id="A0A7W9MU58"/>